<dbReference type="PANTHER" id="PTHR40465:SF1">
    <property type="entry name" value="DUF6534 DOMAIN-CONTAINING PROTEIN"/>
    <property type="match status" value="1"/>
</dbReference>
<organism evidence="4 5">
    <name type="scientific">Psilocybe cf. subviscida</name>
    <dbReference type="NCBI Taxonomy" id="2480587"/>
    <lineage>
        <taxon>Eukaryota</taxon>
        <taxon>Fungi</taxon>
        <taxon>Dikarya</taxon>
        <taxon>Basidiomycota</taxon>
        <taxon>Agaricomycotina</taxon>
        <taxon>Agaricomycetes</taxon>
        <taxon>Agaricomycetidae</taxon>
        <taxon>Agaricales</taxon>
        <taxon>Agaricineae</taxon>
        <taxon>Strophariaceae</taxon>
        <taxon>Psilocybe</taxon>
    </lineage>
</organism>
<evidence type="ECO:0000256" key="2">
    <source>
        <dbReference type="SAM" id="Phobius"/>
    </source>
</evidence>
<dbReference type="Proteomes" id="UP000567179">
    <property type="component" value="Unassembled WGS sequence"/>
</dbReference>
<proteinExistence type="predicted"/>
<dbReference type="OrthoDB" id="3223377at2759"/>
<evidence type="ECO:0000259" key="3">
    <source>
        <dbReference type="Pfam" id="PF20152"/>
    </source>
</evidence>
<evidence type="ECO:0000256" key="1">
    <source>
        <dbReference type="SAM" id="MobiDB-lite"/>
    </source>
</evidence>
<accession>A0A8H5ASQ8</accession>
<dbReference type="Pfam" id="PF20152">
    <property type="entry name" value="DUF6534"/>
    <property type="match status" value="1"/>
</dbReference>
<keyword evidence="2" id="KW-0812">Transmembrane</keyword>
<reference evidence="4 5" key="1">
    <citation type="journal article" date="2020" name="ISME J.">
        <title>Uncovering the hidden diversity of litter-decomposition mechanisms in mushroom-forming fungi.</title>
        <authorList>
            <person name="Floudas D."/>
            <person name="Bentzer J."/>
            <person name="Ahren D."/>
            <person name="Johansson T."/>
            <person name="Persson P."/>
            <person name="Tunlid A."/>
        </authorList>
    </citation>
    <scope>NUCLEOTIDE SEQUENCE [LARGE SCALE GENOMIC DNA]</scope>
    <source>
        <strain evidence="4 5">CBS 101986</strain>
    </source>
</reference>
<name>A0A8H5ASQ8_9AGAR</name>
<feature type="transmembrane region" description="Helical" evidence="2">
    <location>
        <begin position="135"/>
        <end position="157"/>
    </location>
</feature>
<dbReference type="AlphaFoldDB" id="A0A8H5ASQ8"/>
<feature type="region of interest" description="Disordered" evidence="1">
    <location>
        <begin position="328"/>
        <end position="354"/>
    </location>
</feature>
<dbReference type="EMBL" id="JAACJJ010000058">
    <property type="protein sequence ID" value="KAF5310292.1"/>
    <property type="molecule type" value="Genomic_DNA"/>
</dbReference>
<sequence>MSTALSAFNATDTSWDFRPAPRVTKTGPLFLSALFHWGLFGVLCTQFLIYISAFPRDPRRNRLFVYAVFTLEIIQTIILTKSYFDTFASGFGDPEAYDRTGAIWFSVPFMSGIVAFLAEIFYAMRLYLLSESYRVPIVVCVLAVIQAGGAISCAVVVKEARLFSQIPQAAFSITSGIWTGGSALCDIVIAYYMTRYLWKRRNVGTETTQLVVKRIIRMVLETGTVTAVVAVVLLVLTMLPNHVSYYQVPAAILALLYSNSMLALLNSRINLNACRDFDREPPPHTECQLAALRFCKSPRESGITGIHSMDPSMRGAGVVKHLSFATQDSQRISGPPKSYDGHMHNIEERSIGSK</sequence>
<feature type="transmembrane region" description="Helical" evidence="2">
    <location>
        <begin position="169"/>
        <end position="194"/>
    </location>
</feature>
<dbReference type="PANTHER" id="PTHR40465">
    <property type="entry name" value="CHROMOSOME 1, WHOLE GENOME SHOTGUN SEQUENCE"/>
    <property type="match status" value="1"/>
</dbReference>
<evidence type="ECO:0000313" key="4">
    <source>
        <dbReference type="EMBL" id="KAF5310292.1"/>
    </source>
</evidence>
<feature type="transmembrane region" description="Helical" evidence="2">
    <location>
        <begin position="215"/>
        <end position="239"/>
    </location>
</feature>
<feature type="compositionally biased region" description="Basic and acidic residues" evidence="1">
    <location>
        <begin position="339"/>
        <end position="354"/>
    </location>
</feature>
<feature type="domain" description="DUF6534" evidence="3">
    <location>
        <begin position="182"/>
        <end position="268"/>
    </location>
</feature>
<evidence type="ECO:0000313" key="5">
    <source>
        <dbReference type="Proteomes" id="UP000567179"/>
    </source>
</evidence>
<comment type="caution">
    <text evidence="4">The sequence shown here is derived from an EMBL/GenBank/DDBJ whole genome shotgun (WGS) entry which is preliminary data.</text>
</comment>
<feature type="transmembrane region" description="Helical" evidence="2">
    <location>
        <begin position="63"/>
        <end position="83"/>
    </location>
</feature>
<feature type="transmembrane region" description="Helical" evidence="2">
    <location>
        <begin position="29"/>
        <end position="51"/>
    </location>
</feature>
<feature type="transmembrane region" description="Helical" evidence="2">
    <location>
        <begin position="103"/>
        <end position="123"/>
    </location>
</feature>
<gene>
    <name evidence="4" type="ORF">D9619_010135</name>
</gene>
<protein>
    <recommendedName>
        <fullName evidence="3">DUF6534 domain-containing protein</fullName>
    </recommendedName>
</protein>
<keyword evidence="2" id="KW-1133">Transmembrane helix</keyword>
<dbReference type="InterPro" id="IPR045339">
    <property type="entry name" value="DUF6534"/>
</dbReference>
<keyword evidence="5" id="KW-1185">Reference proteome</keyword>
<feature type="transmembrane region" description="Helical" evidence="2">
    <location>
        <begin position="245"/>
        <end position="265"/>
    </location>
</feature>
<keyword evidence="2" id="KW-0472">Membrane</keyword>